<sequence>MTSMRQIPITPAAHAALDQLRARHGRLVLHVTGGCCDAGTPLCLAEGDIILGQRDQLQGVCDGVPLYRMSDEAEQCPVSLELDVEPGRAVGFSLDIGDGTRFVLRG</sequence>
<dbReference type="Pfam" id="PF05610">
    <property type="entry name" value="DUF779"/>
    <property type="match status" value="1"/>
</dbReference>
<dbReference type="Proteomes" id="UP000548867">
    <property type="component" value="Unassembled WGS sequence"/>
</dbReference>
<evidence type="ECO:0000313" key="2">
    <source>
        <dbReference type="Proteomes" id="UP000548867"/>
    </source>
</evidence>
<dbReference type="EMBL" id="JACIDX010000007">
    <property type="protein sequence ID" value="MBB3955117.1"/>
    <property type="molecule type" value="Genomic_DNA"/>
</dbReference>
<evidence type="ECO:0000313" key="1">
    <source>
        <dbReference type="EMBL" id="MBB3955117.1"/>
    </source>
</evidence>
<accession>A0A7W6CP70</accession>
<proteinExistence type="predicted"/>
<organism evidence="1 2">
    <name type="scientific">Novosphingobium sediminicola</name>
    <dbReference type="NCBI Taxonomy" id="563162"/>
    <lineage>
        <taxon>Bacteria</taxon>
        <taxon>Pseudomonadati</taxon>
        <taxon>Pseudomonadota</taxon>
        <taxon>Alphaproteobacteria</taxon>
        <taxon>Sphingomonadales</taxon>
        <taxon>Sphingomonadaceae</taxon>
        <taxon>Novosphingobium</taxon>
    </lineage>
</organism>
<gene>
    <name evidence="1" type="ORF">GGR38_002069</name>
</gene>
<reference evidence="1 2" key="1">
    <citation type="submission" date="2020-08" db="EMBL/GenBank/DDBJ databases">
        <title>Genomic Encyclopedia of Type Strains, Phase IV (KMG-IV): sequencing the most valuable type-strain genomes for metagenomic binning, comparative biology and taxonomic classification.</title>
        <authorList>
            <person name="Goeker M."/>
        </authorList>
    </citation>
    <scope>NUCLEOTIDE SEQUENCE [LARGE SCALE GENOMIC DNA]</scope>
    <source>
        <strain evidence="1 2">DSM 27057</strain>
    </source>
</reference>
<dbReference type="InterPro" id="IPR008497">
    <property type="entry name" value="DUF779"/>
</dbReference>
<dbReference type="AlphaFoldDB" id="A0A7W6CP70"/>
<evidence type="ECO:0008006" key="3">
    <source>
        <dbReference type="Google" id="ProtNLM"/>
    </source>
</evidence>
<name>A0A7W6CP70_9SPHN</name>
<keyword evidence="2" id="KW-1185">Reference proteome</keyword>
<comment type="caution">
    <text evidence="1">The sequence shown here is derived from an EMBL/GenBank/DDBJ whole genome shotgun (WGS) entry which is preliminary data.</text>
</comment>
<dbReference type="RefSeq" id="WP_183625164.1">
    <property type="nucleotide sequence ID" value="NZ_JACIDX010000007.1"/>
</dbReference>
<protein>
    <recommendedName>
        <fullName evidence="3">DUF779 domain-containing protein</fullName>
    </recommendedName>
</protein>